<dbReference type="EMBL" id="SMYO01000003">
    <property type="protein sequence ID" value="TDK63168.1"/>
    <property type="molecule type" value="Genomic_DNA"/>
</dbReference>
<dbReference type="EMBL" id="JAVGVR010000001">
    <property type="protein sequence ID" value="MDQ6597404.1"/>
    <property type="molecule type" value="Genomic_DNA"/>
</dbReference>
<dbReference type="GO" id="GO:0005524">
    <property type="term" value="F:ATP binding"/>
    <property type="evidence" value="ECO:0007669"/>
    <property type="project" value="UniProtKB-KW"/>
</dbReference>
<dbReference type="Proteomes" id="UP001178888">
    <property type="component" value="Unassembled WGS sequence"/>
</dbReference>
<keyword evidence="2" id="KW-0067">ATP-binding</keyword>
<dbReference type="RefSeq" id="WP_133333511.1">
    <property type="nucleotide sequence ID" value="NZ_JAVGVR010000001.1"/>
</dbReference>
<keyword evidence="4" id="KW-1185">Reference proteome</keyword>
<name>A0A4R5VVE1_9BACI</name>
<gene>
    <name evidence="2" type="ORF">E2K98_06860</name>
    <name evidence="1" type="ORF">RCG21_13725</name>
</gene>
<comment type="caution">
    <text evidence="2">The sequence shown here is derived from an EMBL/GenBank/DDBJ whole genome shotgun (WGS) entry which is preliminary data.</text>
</comment>
<evidence type="ECO:0000313" key="1">
    <source>
        <dbReference type="EMBL" id="MDQ6597404.1"/>
    </source>
</evidence>
<sequence length="238" mass="26253">MRDFVTLTLNERESLIIANDNSGGIGMKDDDFVKVSYETVAYYSFRVAAMECLAGGGEPFSVVLQNFCGNEPWEDLLKGVQKGLNELNLKEVSITGSTESNFSLKQSALGIIVIGKKETDTVMEVPFSDTLRVAIIGMPLVGNEVVEQPDNVVPLALFKEICKLKEVVVLPVGSKGILYELNQLFLNMVLEKENLITDVDVFKSSGPSTCFIAVYPKGLEEKIKRASGDYFHSLHIEF</sequence>
<dbReference type="AlphaFoldDB" id="A0A4R5VVE1"/>
<keyword evidence="2" id="KW-0547">Nucleotide-binding</keyword>
<reference evidence="2 3" key="1">
    <citation type="submission" date="2019-03" db="EMBL/GenBank/DDBJ databases">
        <title>Bacillus niacini sp. nov. a Nicotinate-Metabolizing Mesophile Isolated from Soil.</title>
        <authorList>
            <person name="Zhang G."/>
        </authorList>
    </citation>
    <scope>NUCLEOTIDE SEQUENCE [LARGE SCALE GENOMIC DNA]</scope>
    <source>
        <strain evidence="2 3">WN066</strain>
    </source>
</reference>
<evidence type="ECO:0000313" key="2">
    <source>
        <dbReference type="EMBL" id="TDK63168.1"/>
    </source>
</evidence>
<reference evidence="1" key="2">
    <citation type="submission" date="2023-08" db="EMBL/GenBank/DDBJ databases">
        <title>Nitrogen cycling bacteria in agricultural field soils.</title>
        <authorList>
            <person name="Jang J."/>
        </authorList>
    </citation>
    <scope>NUCLEOTIDE SEQUENCE</scope>
    <source>
        <strain evidence="1">PS3-36</strain>
    </source>
</reference>
<protein>
    <submittedName>
        <fullName evidence="2">ATP-binding protein</fullName>
    </submittedName>
</protein>
<proteinExistence type="predicted"/>
<evidence type="ECO:0000313" key="3">
    <source>
        <dbReference type="Proteomes" id="UP000295132"/>
    </source>
</evidence>
<evidence type="ECO:0000313" key="4">
    <source>
        <dbReference type="Proteomes" id="UP001178888"/>
    </source>
</evidence>
<dbReference type="Proteomes" id="UP000295132">
    <property type="component" value="Unassembled WGS sequence"/>
</dbReference>
<accession>A0A4R5VVE1</accession>
<organism evidence="2 3">
    <name type="scientific">Bacillus salipaludis</name>
    <dbReference type="NCBI Taxonomy" id="2547811"/>
    <lineage>
        <taxon>Bacteria</taxon>
        <taxon>Bacillati</taxon>
        <taxon>Bacillota</taxon>
        <taxon>Bacilli</taxon>
        <taxon>Bacillales</taxon>
        <taxon>Bacillaceae</taxon>
        <taxon>Bacillus</taxon>
    </lineage>
</organism>